<evidence type="ECO:0000313" key="1">
    <source>
        <dbReference type="EMBL" id="KAG0419282.1"/>
    </source>
</evidence>
<keyword evidence="2" id="KW-1185">Reference proteome</keyword>
<reference evidence="1 2" key="1">
    <citation type="journal article" date="2020" name="Cell">
        <title>Large-Scale Comparative Analyses of Tick Genomes Elucidate Their Genetic Diversity and Vector Capacities.</title>
        <authorList>
            <consortium name="Tick Genome and Microbiome Consortium (TIGMIC)"/>
            <person name="Jia N."/>
            <person name="Wang J."/>
            <person name="Shi W."/>
            <person name="Du L."/>
            <person name="Sun Y."/>
            <person name="Zhan W."/>
            <person name="Jiang J.F."/>
            <person name="Wang Q."/>
            <person name="Zhang B."/>
            <person name="Ji P."/>
            <person name="Bell-Sakyi L."/>
            <person name="Cui X.M."/>
            <person name="Yuan T.T."/>
            <person name="Jiang B.G."/>
            <person name="Yang W.F."/>
            <person name="Lam T.T."/>
            <person name="Chang Q.C."/>
            <person name="Ding S.J."/>
            <person name="Wang X.J."/>
            <person name="Zhu J.G."/>
            <person name="Ruan X.D."/>
            <person name="Zhao L."/>
            <person name="Wei J.T."/>
            <person name="Ye R.Z."/>
            <person name="Que T.C."/>
            <person name="Du C.H."/>
            <person name="Zhou Y.H."/>
            <person name="Cheng J.X."/>
            <person name="Dai P.F."/>
            <person name="Guo W.B."/>
            <person name="Han X.H."/>
            <person name="Huang E.J."/>
            <person name="Li L.F."/>
            <person name="Wei W."/>
            <person name="Gao Y.C."/>
            <person name="Liu J.Z."/>
            <person name="Shao H.Z."/>
            <person name="Wang X."/>
            <person name="Wang C.C."/>
            <person name="Yang T.C."/>
            <person name="Huo Q.B."/>
            <person name="Li W."/>
            <person name="Chen H.Y."/>
            <person name="Chen S.E."/>
            <person name="Zhou L.G."/>
            <person name="Ni X.B."/>
            <person name="Tian J.H."/>
            <person name="Sheng Y."/>
            <person name="Liu T."/>
            <person name="Pan Y.S."/>
            <person name="Xia L.Y."/>
            <person name="Li J."/>
            <person name="Zhao F."/>
            <person name="Cao W.C."/>
        </authorList>
    </citation>
    <scope>NUCLEOTIDE SEQUENCE [LARGE SCALE GENOMIC DNA]</scope>
    <source>
        <strain evidence="1">Iper-2018</strain>
    </source>
</reference>
<proteinExistence type="predicted"/>
<evidence type="ECO:0000313" key="2">
    <source>
        <dbReference type="Proteomes" id="UP000805193"/>
    </source>
</evidence>
<sequence length="111" mass="12459">MMPGLGLPWCSTPSPLGGQATRSLIRHFFYSTKCKNHISRTPRRIVQNFKGTNEEILQKLINRYIGEAPSAKYPNNNGLPNPKLDRPFTEAEVVRAAQDLKQNPSPGKDKI</sequence>
<dbReference type="Proteomes" id="UP000805193">
    <property type="component" value="Unassembled WGS sequence"/>
</dbReference>
<accession>A0AC60PGD9</accession>
<organism evidence="1 2">
    <name type="scientific">Ixodes persulcatus</name>
    <name type="common">Taiga tick</name>
    <dbReference type="NCBI Taxonomy" id="34615"/>
    <lineage>
        <taxon>Eukaryota</taxon>
        <taxon>Metazoa</taxon>
        <taxon>Ecdysozoa</taxon>
        <taxon>Arthropoda</taxon>
        <taxon>Chelicerata</taxon>
        <taxon>Arachnida</taxon>
        <taxon>Acari</taxon>
        <taxon>Parasitiformes</taxon>
        <taxon>Ixodida</taxon>
        <taxon>Ixodoidea</taxon>
        <taxon>Ixodidae</taxon>
        <taxon>Ixodinae</taxon>
        <taxon>Ixodes</taxon>
    </lineage>
</organism>
<comment type="caution">
    <text evidence="1">The sequence shown here is derived from an EMBL/GenBank/DDBJ whole genome shotgun (WGS) entry which is preliminary data.</text>
</comment>
<protein>
    <submittedName>
        <fullName evidence="1">Uncharacterized protein</fullName>
    </submittedName>
</protein>
<gene>
    <name evidence="1" type="ORF">HPB47_004209</name>
</gene>
<dbReference type="EMBL" id="JABSTQ010010641">
    <property type="protein sequence ID" value="KAG0419282.1"/>
    <property type="molecule type" value="Genomic_DNA"/>
</dbReference>
<name>A0AC60PGD9_IXOPE</name>